<dbReference type="OrthoDB" id="6624078at2759"/>
<feature type="domain" description="MADF" evidence="2">
    <location>
        <begin position="5"/>
        <end position="108"/>
    </location>
</feature>
<keyword evidence="5" id="KW-1185">Reference proteome</keyword>
<evidence type="ECO:0000259" key="2">
    <source>
        <dbReference type="PROSITE" id="PS51029"/>
    </source>
</evidence>
<protein>
    <recommendedName>
        <fullName evidence="6">MADF domain-containing protein</fullName>
    </recommendedName>
</protein>
<dbReference type="GO" id="GO:0003677">
    <property type="term" value="F:DNA binding"/>
    <property type="evidence" value="ECO:0007669"/>
    <property type="project" value="InterPro"/>
</dbReference>
<dbReference type="PROSITE" id="PS51029">
    <property type="entry name" value="MADF"/>
    <property type="match status" value="1"/>
</dbReference>
<accession>A0A6G0SWX9</accession>
<evidence type="ECO:0000313" key="5">
    <source>
        <dbReference type="Proteomes" id="UP000475862"/>
    </source>
</evidence>
<dbReference type="PANTHER" id="PTHR12243:SF67">
    <property type="entry name" value="COREPRESSOR OF PANGOLIN, ISOFORM A-RELATED"/>
    <property type="match status" value="1"/>
</dbReference>
<comment type="caution">
    <text evidence="4">The sequence shown here is derived from an EMBL/GenBank/DDBJ whole genome shotgun (WGS) entry which is preliminary data.</text>
</comment>
<dbReference type="InterPro" id="IPR039353">
    <property type="entry name" value="TF_Adf1"/>
</dbReference>
<dbReference type="Pfam" id="PF10545">
    <property type="entry name" value="MADF_DNA_bdg"/>
    <property type="match status" value="1"/>
</dbReference>
<dbReference type="GO" id="GO:0005634">
    <property type="term" value="C:nucleus"/>
    <property type="evidence" value="ECO:0007669"/>
    <property type="project" value="UniProtKB-SubCell"/>
</dbReference>
<dbReference type="SMART" id="SM00595">
    <property type="entry name" value="MADF"/>
    <property type="match status" value="1"/>
</dbReference>
<evidence type="ECO:0008006" key="6">
    <source>
        <dbReference type="Google" id="ProtNLM"/>
    </source>
</evidence>
<name>A0A6G0SWX9_APHGL</name>
<dbReference type="PANTHER" id="PTHR12243">
    <property type="entry name" value="MADF DOMAIN TRANSCRIPTION FACTOR"/>
    <property type="match status" value="1"/>
</dbReference>
<dbReference type="PROSITE" id="PS51031">
    <property type="entry name" value="BESS"/>
    <property type="match status" value="1"/>
</dbReference>
<sequence>MDVELLITEIEKRPVIWDVSDELYKDRNKKNDGWMEVATVVFENFGEKTKTEQKVIIQDLISKWRSVRDNYIRSLKKQAECNKSGSSRKRVQRYIFEEQLSFLKKNRELRPTTSSIQLESNEEDLDATQLSDNINVVDESLIYDNINNTNNAEKTISTPPPIKKKKINLEEKLALFLDSRQKKSNEPNQDTDDEDLNFYKSTLPLVKTFNVDQKMQFRIQLM</sequence>
<dbReference type="GO" id="GO:0005667">
    <property type="term" value="C:transcription regulator complex"/>
    <property type="evidence" value="ECO:0007669"/>
    <property type="project" value="TreeGrafter"/>
</dbReference>
<evidence type="ECO:0000259" key="3">
    <source>
        <dbReference type="PROSITE" id="PS51031"/>
    </source>
</evidence>
<reference evidence="4 5" key="1">
    <citation type="submission" date="2019-08" db="EMBL/GenBank/DDBJ databases">
        <title>The genome of the soybean aphid Biotype 1, its phylome, world population structure and adaptation to the North American continent.</title>
        <authorList>
            <person name="Giordano R."/>
            <person name="Donthu R.K."/>
            <person name="Hernandez A.G."/>
            <person name="Wright C.L."/>
            <person name="Zimin A.V."/>
        </authorList>
    </citation>
    <scope>NUCLEOTIDE SEQUENCE [LARGE SCALE GENOMIC DNA]</scope>
    <source>
        <tissue evidence="4">Whole aphids</tissue>
    </source>
</reference>
<keyword evidence="1" id="KW-0539">Nucleus</keyword>
<dbReference type="InterPro" id="IPR006578">
    <property type="entry name" value="MADF-dom"/>
</dbReference>
<proteinExistence type="predicted"/>
<dbReference type="Proteomes" id="UP000475862">
    <property type="component" value="Unassembled WGS sequence"/>
</dbReference>
<gene>
    <name evidence="4" type="ORF">AGLY_016931</name>
</gene>
<comment type="subcellular location">
    <subcellularLocation>
        <location evidence="1">Nucleus</location>
    </subcellularLocation>
</comment>
<evidence type="ECO:0000256" key="1">
    <source>
        <dbReference type="PROSITE-ProRule" id="PRU00371"/>
    </source>
</evidence>
<dbReference type="EMBL" id="VYZN01000824">
    <property type="protein sequence ID" value="KAE9522658.1"/>
    <property type="molecule type" value="Genomic_DNA"/>
</dbReference>
<organism evidence="4 5">
    <name type="scientific">Aphis glycines</name>
    <name type="common">Soybean aphid</name>
    <dbReference type="NCBI Taxonomy" id="307491"/>
    <lineage>
        <taxon>Eukaryota</taxon>
        <taxon>Metazoa</taxon>
        <taxon>Ecdysozoa</taxon>
        <taxon>Arthropoda</taxon>
        <taxon>Hexapoda</taxon>
        <taxon>Insecta</taxon>
        <taxon>Pterygota</taxon>
        <taxon>Neoptera</taxon>
        <taxon>Paraneoptera</taxon>
        <taxon>Hemiptera</taxon>
        <taxon>Sternorrhyncha</taxon>
        <taxon>Aphidomorpha</taxon>
        <taxon>Aphidoidea</taxon>
        <taxon>Aphididae</taxon>
        <taxon>Aphidini</taxon>
        <taxon>Aphis</taxon>
        <taxon>Aphis</taxon>
    </lineage>
</organism>
<dbReference type="GO" id="GO:0006357">
    <property type="term" value="P:regulation of transcription by RNA polymerase II"/>
    <property type="evidence" value="ECO:0007669"/>
    <property type="project" value="TreeGrafter"/>
</dbReference>
<dbReference type="InterPro" id="IPR004210">
    <property type="entry name" value="BESS_motif"/>
</dbReference>
<feature type="domain" description="BESS" evidence="3">
    <location>
        <begin position="192"/>
        <end position="222"/>
    </location>
</feature>
<dbReference type="AlphaFoldDB" id="A0A6G0SWX9"/>
<evidence type="ECO:0000313" key="4">
    <source>
        <dbReference type="EMBL" id="KAE9522658.1"/>
    </source>
</evidence>